<dbReference type="Proteomes" id="UP000029917">
    <property type="component" value="Unassembled WGS sequence"/>
</dbReference>
<dbReference type="GO" id="GO:0044781">
    <property type="term" value="P:bacterial-type flagellum organization"/>
    <property type="evidence" value="ECO:0007669"/>
    <property type="project" value="InterPro"/>
</dbReference>
<proteinExistence type="predicted"/>
<dbReference type="STRING" id="690417.IC63_09935"/>
<dbReference type="NCBIfam" id="NF009435">
    <property type="entry name" value="PRK12794.1"/>
    <property type="match status" value="1"/>
</dbReference>
<keyword evidence="2" id="KW-1185">Reference proteome</keyword>
<dbReference type="Pfam" id="PF07309">
    <property type="entry name" value="FlaF"/>
    <property type="match status" value="1"/>
</dbReference>
<dbReference type="RefSeq" id="WP_036719573.1">
    <property type="nucleotide sequence ID" value="NZ_JRKS01000028.1"/>
</dbReference>
<dbReference type="EMBL" id="JRKS01000028">
    <property type="protein sequence ID" value="KGJ06991.1"/>
    <property type="molecule type" value="Genomic_DNA"/>
</dbReference>
<protein>
    <recommendedName>
        <fullName evidence="3">Flagellar biosynthesis regulator FlhF</fullName>
    </recommendedName>
</protein>
<dbReference type="InterPro" id="IPR010845">
    <property type="entry name" value="FlaF"/>
</dbReference>
<comment type="caution">
    <text evidence="1">The sequence shown here is derived from an EMBL/GenBank/DDBJ whole genome shotgun (WGS) entry which is preliminary data.</text>
</comment>
<reference evidence="1 2" key="2">
    <citation type="submission" date="2014-10" db="EMBL/GenBank/DDBJ databases">
        <title>Paracoccus sanguinis sp. nov., isolated from clinical specimens of New York State patients.</title>
        <authorList>
            <person name="Mingle L.A."/>
            <person name="Cole J.A."/>
            <person name="Lapierre P."/>
            <person name="Musser K.A."/>
        </authorList>
    </citation>
    <scope>NUCLEOTIDE SEQUENCE [LARGE SCALE GENOMIC DNA]</scope>
    <source>
        <strain evidence="1 2">HAMBI 3106</strain>
    </source>
</reference>
<gene>
    <name evidence="1" type="ORF">IC63_09935</name>
</gene>
<organism evidence="1 2">
    <name type="scientific">Paracoccus sphaerophysae</name>
    <dbReference type="NCBI Taxonomy" id="690417"/>
    <lineage>
        <taxon>Bacteria</taxon>
        <taxon>Pseudomonadati</taxon>
        <taxon>Pseudomonadota</taxon>
        <taxon>Alphaproteobacteria</taxon>
        <taxon>Rhodobacterales</taxon>
        <taxon>Paracoccaceae</taxon>
        <taxon>Paracoccus</taxon>
    </lineage>
</organism>
<dbReference type="AlphaFoldDB" id="A0A099F9W5"/>
<name>A0A099F9W5_9RHOB</name>
<evidence type="ECO:0000313" key="1">
    <source>
        <dbReference type="EMBL" id="KGJ06991.1"/>
    </source>
</evidence>
<evidence type="ECO:0000313" key="2">
    <source>
        <dbReference type="Proteomes" id="UP000029917"/>
    </source>
</evidence>
<dbReference type="OrthoDB" id="9808944at2"/>
<evidence type="ECO:0008006" key="3">
    <source>
        <dbReference type="Google" id="ProtNLM"/>
    </source>
</evidence>
<sequence length="117" mass="12635">MTTGYNATTAIETDPRRAEAALLSRLAAQMLRCEDLGTQGFPMLAKAVHENRKFWHLAAADLAGDGNELPEALRAQLISIAGFVDRESARVLSRTKSPEALIEINRSIARGLFAAGV</sequence>
<reference evidence="1 2" key="1">
    <citation type="submission" date="2014-09" db="EMBL/GenBank/DDBJ databases">
        <authorList>
            <person name="McGinnis J.M."/>
            <person name="Wolfgang W.J."/>
        </authorList>
    </citation>
    <scope>NUCLEOTIDE SEQUENCE [LARGE SCALE GENOMIC DNA]</scope>
    <source>
        <strain evidence="1 2">HAMBI 3106</strain>
    </source>
</reference>
<accession>A0A099F9W5</accession>